<dbReference type="PANTHER" id="PTHR12436:SF3">
    <property type="entry name" value="GERMINAL-CENTER ASSOCIATED NUCLEAR PROTEIN"/>
    <property type="match status" value="1"/>
</dbReference>
<evidence type="ECO:0000259" key="1">
    <source>
        <dbReference type="Pfam" id="PF03399"/>
    </source>
</evidence>
<dbReference type="eggNOG" id="KOG1860">
    <property type="taxonomic scope" value="Eukaryota"/>
</dbReference>
<dbReference type="InterPro" id="IPR045107">
    <property type="entry name" value="SAC3/GANP/THP3"/>
</dbReference>
<dbReference type="Proteomes" id="UP000001460">
    <property type="component" value="Unassembled WGS sequence"/>
</dbReference>
<dbReference type="VEuPathDB" id="CryptoDB:CMU_001260"/>
<dbReference type="PANTHER" id="PTHR12436">
    <property type="entry name" value="80 KDA MCM3-ASSOCIATED PROTEIN"/>
    <property type="match status" value="1"/>
</dbReference>
<dbReference type="Gene3D" id="1.25.40.990">
    <property type="match status" value="1"/>
</dbReference>
<sequence length="355" mass="41560">MKYIGRCTKFCPLEEEKSRIYLKRLSIFEQKDNFPGEMIFIVKEYIRLSTSTINLNNIRDIDTLKSVSNYLLIQLFPKVIIKGSNEMKSQIFEFINNRLRAIRQDATVQHCISIEFLKILVQSIRFHLLTEYLACNKIIYLSSFNWNRFLLGLCLMQALQIYLKVNKYTCYKQNPQLYELSSEIISYVVLISLSNRQKPLNILDYLYFYVKHELISHPICNITLNIAKEVLDGNITRVLHLITKLPFFGKCAIISSITYLRNLYLDTFTTANSNGKGLKVTLSSLKTLLSFQNEDALIEYIKPTGLIISEDLIKIYRNQKYIFVNNIEMIPDIKFLFSKSNFLTTEQDIAYLFKI</sequence>
<gene>
    <name evidence="2" type="ORF">CMU_001260</name>
</gene>
<name>B6AGB4_CRYMR</name>
<dbReference type="RefSeq" id="XP_002141604.1">
    <property type="nucleotide sequence ID" value="XM_002141568.1"/>
</dbReference>
<protein>
    <recommendedName>
        <fullName evidence="1">SAC3/GANP/THP3 conserved domain-containing protein</fullName>
    </recommendedName>
</protein>
<dbReference type="GO" id="GO:0070390">
    <property type="term" value="C:transcription export complex 2"/>
    <property type="evidence" value="ECO:0007669"/>
    <property type="project" value="TreeGrafter"/>
</dbReference>
<feature type="domain" description="SAC3/GANP/THP3 conserved" evidence="1">
    <location>
        <begin position="10"/>
        <end position="309"/>
    </location>
</feature>
<dbReference type="GO" id="GO:0006406">
    <property type="term" value="P:mRNA export from nucleus"/>
    <property type="evidence" value="ECO:0007669"/>
    <property type="project" value="TreeGrafter"/>
</dbReference>
<evidence type="ECO:0000313" key="2">
    <source>
        <dbReference type="EMBL" id="EEA07255.1"/>
    </source>
</evidence>
<dbReference type="STRING" id="441375.B6AGB4"/>
<organism evidence="2 3">
    <name type="scientific">Cryptosporidium muris (strain RN66)</name>
    <dbReference type="NCBI Taxonomy" id="441375"/>
    <lineage>
        <taxon>Eukaryota</taxon>
        <taxon>Sar</taxon>
        <taxon>Alveolata</taxon>
        <taxon>Apicomplexa</taxon>
        <taxon>Conoidasida</taxon>
        <taxon>Coccidia</taxon>
        <taxon>Eucoccidiorida</taxon>
        <taxon>Eimeriorina</taxon>
        <taxon>Cryptosporidiidae</taxon>
        <taxon>Cryptosporidium</taxon>
    </lineage>
</organism>
<reference evidence="2" key="1">
    <citation type="submission" date="2008-06" db="EMBL/GenBank/DDBJ databases">
        <authorList>
            <person name="Lorenzi H."/>
            <person name="Inman J."/>
            <person name="Miller J."/>
            <person name="Schobel S."/>
            <person name="Amedeo P."/>
            <person name="Caler E.V."/>
            <person name="da Silva J."/>
        </authorList>
    </citation>
    <scope>NUCLEOTIDE SEQUENCE [LARGE SCALE GENOMIC DNA]</scope>
    <source>
        <strain evidence="2">RN66</strain>
    </source>
</reference>
<dbReference type="InterPro" id="IPR005062">
    <property type="entry name" value="SAC3/GANP/THP3_conserved"/>
</dbReference>
<dbReference type="AlphaFoldDB" id="B6AGB4"/>
<dbReference type="OrthoDB" id="264795at2759"/>
<dbReference type="GeneID" id="6996739"/>
<keyword evidence="3" id="KW-1185">Reference proteome</keyword>
<evidence type="ECO:0000313" key="3">
    <source>
        <dbReference type="Proteomes" id="UP000001460"/>
    </source>
</evidence>
<proteinExistence type="predicted"/>
<accession>B6AGB4</accession>
<dbReference type="Pfam" id="PF03399">
    <property type="entry name" value="SAC3_GANP"/>
    <property type="match status" value="1"/>
</dbReference>
<dbReference type="GO" id="GO:0005737">
    <property type="term" value="C:cytoplasm"/>
    <property type="evidence" value="ECO:0007669"/>
    <property type="project" value="TreeGrafter"/>
</dbReference>
<dbReference type="EMBL" id="DS989732">
    <property type="protein sequence ID" value="EEA07255.1"/>
    <property type="molecule type" value="Genomic_DNA"/>
</dbReference>